<keyword evidence="1" id="KW-1133">Transmembrane helix</keyword>
<dbReference type="Pfam" id="PF12650">
    <property type="entry name" value="DUF3784"/>
    <property type="match status" value="1"/>
</dbReference>
<reference evidence="2 3" key="1">
    <citation type="submission" date="2018-08" db="EMBL/GenBank/DDBJ databases">
        <title>A genome reference for cultivated species of the human gut microbiota.</title>
        <authorList>
            <person name="Zou Y."/>
            <person name="Xue W."/>
            <person name="Luo G."/>
        </authorList>
    </citation>
    <scope>NUCLEOTIDE SEQUENCE [LARGE SCALE GENOMIC DNA]</scope>
    <source>
        <strain evidence="2 3">AF48-16</strain>
    </source>
</reference>
<evidence type="ECO:0000313" key="3">
    <source>
        <dbReference type="Proteomes" id="UP000286288"/>
    </source>
</evidence>
<proteinExistence type="predicted"/>
<gene>
    <name evidence="2" type="ORF">DW084_14655</name>
</gene>
<keyword evidence="1" id="KW-0472">Membrane</keyword>
<accession>A0A415EPI0</accession>
<protein>
    <submittedName>
        <fullName evidence="2">DUF3784 domain-containing protein</fullName>
    </submittedName>
</protein>
<feature type="transmembrane region" description="Helical" evidence="1">
    <location>
        <begin position="6"/>
        <end position="23"/>
    </location>
</feature>
<name>A0A415EPI0_ENTCA</name>
<organism evidence="2 3">
    <name type="scientific">Enterococcus casseliflavus</name>
    <name type="common">Enterococcus flavescens</name>
    <dbReference type="NCBI Taxonomy" id="37734"/>
    <lineage>
        <taxon>Bacteria</taxon>
        <taxon>Bacillati</taxon>
        <taxon>Bacillota</taxon>
        <taxon>Bacilli</taxon>
        <taxon>Lactobacillales</taxon>
        <taxon>Enterococcaceae</taxon>
        <taxon>Enterococcus</taxon>
    </lineage>
</organism>
<evidence type="ECO:0000313" key="2">
    <source>
        <dbReference type="EMBL" id="RHK05241.1"/>
    </source>
</evidence>
<keyword evidence="1" id="KW-0812">Transmembrane</keyword>
<dbReference type="InterPro" id="IPR017259">
    <property type="entry name" value="UCP037672"/>
</dbReference>
<dbReference type="AlphaFoldDB" id="A0A415EPI0"/>
<sequence>MYWLIYLLVVVFALGCFLCGVQFRKQKWGFLIAGYNDLTENQKAQADSQAVSKSMSKCAFWTGVYVLPLGLVLYLLLEEIGDSSIIRIVCALLTLLFVLFIFNEVRKNRSYYSINKD</sequence>
<feature type="transmembrane region" description="Helical" evidence="1">
    <location>
        <begin position="83"/>
        <end position="102"/>
    </location>
</feature>
<dbReference type="EMBL" id="QRMZ01000022">
    <property type="protein sequence ID" value="RHK05241.1"/>
    <property type="molecule type" value="Genomic_DNA"/>
</dbReference>
<dbReference type="Proteomes" id="UP000286288">
    <property type="component" value="Unassembled WGS sequence"/>
</dbReference>
<feature type="transmembrane region" description="Helical" evidence="1">
    <location>
        <begin position="58"/>
        <end position="77"/>
    </location>
</feature>
<evidence type="ECO:0000256" key="1">
    <source>
        <dbReference type="SAM" id="Phobius"/>
    </source>
</evidence>
<dbReference type="RefSeq" id="WP_151196123.1">
    <property type="nucleotide sequence ID" value="NZ_CP119393.1"/>
</dbReference>
<comment type="caution">
    <text evidence="2">The sequence shown here is derived from an EMBL/GenBank/DDBJ whole genome shotgun (WGS) entry which is preliminary data.</text>
</comment>